<dbReference type="PANTHER" id="PTHR42865">
    <property type="entry name" value="PROTON/GLUTAMATE-ASPARTATE SYMPORTER"/>
    <property type="match status" value="1"/>
</dbReference>
<dbReference type="EMBL" id="NSLI01000001">
    <property type="protein sequence ID" value="PAX09567.1"/>
    <property type="molecule type" value="Genomic_DNA"/>
</dbReference>
<evidence type="ECO:0000256" key="9">
    <source>
        <dbReference type="SAM" id="MobiDB-lite"/>
    </source>
</evidence>
<dbReference type="RefSeq" id="WP_095996675.1">
    <property type="nucleotide sequence ID" value="NZ_NSLI01000001.1"/>
</dbReference>
<evidence type="ECO:0000313" key="12">
    <source>
        <dbReference type="Proteomes" id="UP000218151"/>
    </source>
</evidence>
<dbReference type="OrthoDB" id="9766690at2"/>
<keyword evidence="12" id="KW-1185">Reference proteome</keyword>
<keyword evidence="7 10" id="KW-1133">Transmembrane helix</keyword>
<evidence type="ECO:0000256" key="2">
    <source>
        <dbReference type="ARBA" id="ARBA00006148"/>
    </source>
</evidence>
<dbReference type="PRINTS" id="PR00173">
    <property type="entry name" value="EDTRNSPORT"/>
</dbReference>
<organism evidence="11 12">
    <name type="scientific">Sphingomonas lenta</name>
    <dbReference type="NCBI Taxonomy" id="1141887"/>
    <lineage>
        <taxon>Bacteria</taxon>
        <taxon>Pseudomonadati</taxon>
        <taxon>Pseudomonadota</taxon>
        <taxon>Alphaproteobacteria</taxon>
        <taxon>Sphingomonadales</taxon>
        <taxon>Sphingomonadaceae</taxon>
        <taxon>Sphingomonas</taxon>
    </lineage>
</organism>
<keyword evidence="4" id="KW-1003">Cell membrane</keyword>
<dbReference type="PANTHER" id="PTHR42865:SF7">
    <property type="entry name" value="PROTON_GLUTAMATE-ASPARTATE SYMPORTER"/>
    <property type="match status" value="1"/>
</dbReference>
<dbReference type="GO" id="GO:0006835">
    <property type="term" value="P:dicarboxylic acid transport"/>
    <property type="evidence" value="ECO:0007669"/>
    <property type="project" value="TreeGrafter"/>
</dbReference>
<evidence type="ECO:0000256" key="1">
    <source>
        <dbReference type="ARBA" id="ARBA00004429"/>
    </source>
</evidence>
<dbReference type="InterPro" id="IPR036458">
    <property type="entry name" value="Na:dicarbo_symporter_sf"/>
</dbReference>
<evidence type="ECO:0000256" key="10">
    <source>
        <dbReference type="SAM" id="Phobius"/>
    </source>
</evidence>
<comment type="similarity">
    <text evidence="2">Belongs to the dicarboxylate/amino acid:cation symporter (DAACS) (TC 2.A.23) family.</text>
</comment>
<dbReference type="FunFam" id="1.10.3860.10:FF:000001">
    <property type="entry name" value="C4-dicarboxylate transport protein"/>
    <property type="match status" value="1"/>
</dbReference>
<comment type="subcellular location">
    <subcellularLocation>
        <location evidence="1">Cell inner membrane</location>
        <topology evidence="1">Multi-pass membrane protein</topology>
    </subcellularLocation>
</comment>
<comment type="caution">
    <text evidence="11">The sequence shown here is derived from an EMBL/GenBank/DDBJ whole genome shotgun (WGS) entry which is preliminary data.</text>
</comment>
<feature type="region of interest" description="Disordered" evidence="9">
    <location>
        <begin position="418"/>
        <end position="439"/>
    </location>
</feature>
<dbReference type="Pfam" id="PF00375">
    <property type="entry name" value="SDF"/>
    <property type="match status" value="1"/>
</dbReference>
<dbReference type="Gene3D" id="1.10.3860.10">
    <property type="entry name" value="Sodium:dicarboxylate symporter"/>
    <property type="match status" value="1"/>
</dbReference>
<evidence type="ECO:0000256" key="6">
    <source>
        <dbReference type="ARBA" id="ARBA00022847"/>
    </source>
</evidence>
<feature type="transmembrane region" description="Helical" evidence="10">
    <location>
        <begin position="313"/>
        <end position="346"/>
    </location>
</feature>
<dbReference type="AlphaFoldDB" id="A0A2A2SJW2"/>
<dbReference type="GO" id="GO:0005886">
    <property type="term" value="C:plasma membrane"/>
    <property type="evidence" value="ECO:0007669"/>
    <property type="project" value="UniProtKB-SubCell"/>
</dbReference>
<dbReference type="InterPro" id="IPR001991">
    <property type="entry name" value="Na-dicarboxylate_symporter"/>
</dbReference>
<feature type="transmembrane region" description="Helical" evidence="10">
    <location>
        <begin position="88"/>
        <end position="110"/>
    </location>
</feature>
<gene>
    <name evidence="11" type="ORF">CKY28_02140</name>
</gene>
<keyword evidence="8 10" id="KW-0472">Membrane</keyword>
<evidence type="ECO:0000256" key="4">
    <source>
        <dbReference type="ARBA" id="ARBA00022475"/>
    </source>
</evidence>
<feature type="transmembrane region" description="Helical" evidence="10">
    <location>
        <begin position="157"/>
        <end position="175"/>
    </location>
</feature>
<dbReference type="GO" id="GO:0015293">
    <property type="term" value="F:symporter activity"/>
    <property type="evidence" value="ECO:0007669"/>
    <property type="project" value="UniProtKB-KW"/>
</dbReference>
<sequence>MGKRLTYQILIGLVLGLVVGIALNLSIGDGSPAATARLTEIAGYFSIVTTLFLRLIKMIIAPLVFSTLVVGIAHMGDTQALGRVGFRAVSWFIGASLVSLSLGLLLVNLFQPGVGLGIPIPPAEAASGVDRAAFNLKDFITHIVPASMIDAMAKNEILQIVVFSIFVGVGITAVGERAAPLVRGVDGLAQVMLQVTNYVMRFAPFAVFAAVAGTLAERGPAILGSLAYFMGTFYVGMAILWALLIGVCFLIVGARTGLLVRYIREPLILAFSTASSEAAYPRTLEALDRFGVPPRIASFVLPLGYSFNLDGSMIYMTFATMFIAQAYGIELSVAQQITMLLVLMVTSKGVAGVPRASLVVIAATLAFFDIPEAGLLLILAVDHFLDMGRSATNVVGNAVASAVVAKWEGQLDVLEPADIDPLPAPSGHGPAVDRDSFRE</sequence>
<reference evidence="12" key="1">
    <citation type="submission" date="2017-09" db="EMBL/GenBank/DDBJ databases">
        <authorList>
            <person name="Feng G."/>
            <person name="Zhu H."/>
        </authorList>
    </citation>
    <scope>NUCLEOTIDE SEQUENCE [LARGE SCALE GENOMIC DNA]</scope>
    <source>
        <strain evidence="12">1PNM-20</strain>
    </source>
</reference>
<dbReference type="Proteomes" id="UP000218151">
    <property type="component" value="Unassembled WGS sequence"/>
</dbReference>
<proteinExistence type="inferred from homology"/>
<evidence type="ECO:0000256" key="7">
    <source>
        <dbReference type="ARBA" id="ARBA00022989"/>
    </source>
</evidence>
<feature type="transmembrane region" description="Helical" evidence="10">
    <location>
        <begin position="59"/>
        <end position="76"/>
    </location>
</feature>
<dbReference type="SUPFAM" id="SSF118215">
    <property type="entry name" value="Proton glutamate symport protein"/>
    <property type="match status" value="1"/>
</dbReference>
<feature type="transmembrane region" description="Helical" evidence="10">
    <location>
        <begin position="358"/>
        <end position="381"/>
    </location>
</feature>
<accession>A0A2A2SJW2</accession>
<evidence type="ECO:0000256" key="8">
    <source>
        <dbReference type="ARBA" id="ARBA00023136"/>
    </source>
</evidence>
<protein>
    <submittedName>
        <fullName evidence="11">Dicarboxylate/amino acid:cation symporter</fullName>
    </submittedName>
</protein>
<evidence type="ECO:0000256" key="3">
    <source>
        <dbReference type="ARBA" id="ARBA00022448"/>
    </source>
</evidence>
<keyword evidence="6" id="KW-0769">Symport</keyword>
<evidence type="ECO:0000313" key="11">
    <source>
        <dbReference type="EMBL" id="PAX09567.1"/>
    </source>
</evidence>
<feature type="transmembrane region" description="Helical" evidence="10">
    <location>
        <begin position="228"/>
        <end position="252"/>
    </location>
</feature>
<feature type="transmembrane region" description="Helical" evidence="10">
    <location>
        <begin position="7"/>
        <end position="27"/>
    </location>
</feature>
<evidence type="ECO:0000256" key="5">
    <source>
        <dbReference type="ARBA" id="ARBA00022692"/>
    </source>
</evidence>
<name>A0A2A2SJW2_9SPHN</name>
<keyword evidence="3" id="KW-0813">Transport</keyword>
<keyword evidence="5 10" id="KW-0812">Transmembrane</keyword>